<dbReference type="AlphaFoldDB" id="A0A7K0KFB7"/>
<reference evidence="2 3" key="1">
    <citation type="submission" date="2019-08" db="EMBL/GenBank/DDBJ databases">
        <title>In-depth cultivation of the pig gut microbiome towards novel bacterial diversity and tailored functional studies.</title>
        <authorList>
            <person name="Wylensek D."/>
            <person name="Hitch T.C.A."/>
            <person name="Clavel T."/>
        </authorList>
    </citation>
    <scope>NUCLEOTIDE SEQUENCE [LARGE SCALE GENOMIC DNA]</scope>
    <source>
        <strain evidence="2 3">LKV-178-WT-2A</strain>
    </source>
</reference>
<comment type="caution">
    <text evidence="2">The sequence shown here is derived from an EMBL/GenBank/DDBJ whole genome shotgun (WGS) entry which is preliminary data.</text>
</comment>
<evidence type="ECO:0000313" key="2">
    <source>
        <dbReference type="EMBL" id="MST84155.1"/>
    </source>
</evidence>
<organism evidence="2 3">
    <name type="scientific">Hallella mizrahii</name>
    <dbReference type="NCBI Taxonomy" id="2606637"/>
    <lineage>
        <taxon>Bacteria</taxon>
        <taxon>Pseudomonadati</taxon>
        <taxon>Bacteroidota</taxon>
        <taxon>Bacteroidia</taxon>
        <taxon>Bacteroidales</taxon>
        <taxon>Prevotellaceae</taxon>
        <taxon>Hallella</taxon>
    </lineage>
</organism>
<dbReference type="EMBL" id="VUNG01000010">
    <property type="protein sequence ID" value="MST84155.1"/>
    <property type="molecule type" value="Genomic_DNA"/>
</dbReference>
<gene>
    <name evidence="2" type="ORF">FYJ73_05660</name>
</gene>
<sequence length="424" mass="47092">MTDMRFSPSNSFIGSMMLVGSLLFSLQAVGQDKTVTVTLQNPGYTILQQSPVEIPGMEGYRSARVTVDGKEVPSQMDDLDGDGGADHLFFLADIKAKGPSMATIALWRKTMPNTYAKRTFADILLRNSKVKAKNKHDIYLSEFASLRGTNPFPVIHQHGAVLESELTAYRFYCSPRQSVDIYGKRKRQLELHDTEFYPDSVQLAAGYGDDVLAVRDGVGVGALNGWDGKQPVGFTDCDSRRQRIVVNGPLRSIVEITDQNWKPTPEAEPRTLTTRYTMIAGHRDCKVDVRVSVPKGFNLTDQIRATPYFIGITHIKGQQSWTNGHGLLANWGTDYPVTGKDTLTHKKETVGLAISIPPANILQTVHTQYDDGYLVSIPGGHLVYYIAFCSDKEEQGYHSADQWFSALKAWKAKDAVSLRVRKAK</sequence>
<keyword evidence="1" id="KW-0732">Signal</keyword>
<name>A0A7K0KFB7_9BACT</name>
<protein>
    <submittedName>
        <fullName evidence="2">DUF4861 domain-containing protein</fullName>
    </submittedName>
</protein>
<feature type="signal peptide" evidence="1">
    <location>
        <begin position="1"/>
        <end position="30"/>
    </location>
</feature>
<dbReference type="Pfam" id="PF16153">
    <property type="entry name" value="DUF4861"/>
    <property type="match status" value="1"/>
</dbReference>
<keyword evidence="3" id="KW-1185">Reference proteome</keyword>
<dbReference type="Proteomes" id="UP000438914">
    <property type="component" value="Unassembled WGS sequence"/>
</dbReference>
<proteinExistence type="predicted"/>
<evidence type="ECO:0000256" key="1">
    <source>
        <dbReference type="SAM" id="SignalP"/>
    </source>
</evidence>
<feature type="chain" id="PRO_5029748203" evidence="1">
    <location>
        <begin position="31"/>
        <end position="424"/>
    </location>
</feature>
<evidence type="ECO:0000313" key="3">
    <source>
        <dbReference type="Proteomes" id="UP000438914"/>
    </source>
</evidence>
<dbReference type="InterPro" id="IPR032342">
    <property type="entry name" value="DUF4861"/>
</dbReference>
<accession>A0A7K0KFB7</accession>